<evidence type="ECO:0000313" key="1">
    <source>
        <dbReference type="EMBL" id="CAH1956662.1"/>
    </source>
</evidence>
<evidence type="ECO:0000313" key="2">
    <source>
        <dbReference type="Proteomes" id="UP001152888"/>
    </source>
</evidence>
<sequence>MIYSIEQFLEWKNNHTSKSTTQQFNNTISTNSNKGNDLQARSLIEFRLCYYKNLPRYYTTRAHHLNRKMVKKIAPVR</sequence>
<comment type="caution">
    <text evidence="1">The sequence shown here is derived from an EMBL/GenBank/DDBJ whole genome shotgun (WGS) entry which is preliminary data.</text>
</comment>
<protein>
    <submittedName>
        <fullName evidence="1">Uncharacterized protein</fullName>
    </submittedName>
</protein>
<proteinExistence type="predicted"/>
<dbReference type="EMBL" id="CAKOFQ010006666">
    <property type="protein sequence ID" value="CAH1956662.1"/>
    <property type="molecule type" value="Genomic_DNA"/>
</dbReference>
<dbReference type="Proteomes" id="UP001152888">
    <property type="component" value="Unassembled WGS sequence"/>
</dbReference>
<organism evidence="1 2">
    <name type="scientific">Acanthoscelides obtectus</name>
    <name type="common">Bean weevil</name>
    <name type="synonym">Bruchus obtectus</name>
    <dbReference type="NCBI Taxonomy" id="200917"/>
    <lineage>
        <taxon>Eukaryota</taxon>
        <taxon>Metazoa</taxon>
        <taxon>Ecdysozoa</taxon>
        <taxon>Arthropoda</taxon>
        <taxon>Hexapoda</taxon>
        <taxon>Insecta</taxon>
        <taxon>Pterygota</taxon>
        <taxon>Neoptera</taxon>
        <taxon>Endopterygota</taxon>
        <taxon>Coleoptera</taxon>
        <taxon>Polyphaga</taxon>
        <taxon>Cucujiformia</taxon>
        <taxon>Chrysomeloidea</taxon>
        <taxon>Chrysomelidae</taxon>
        <taxon>Bruchinae</taxon>
        <taxon>Bruchini</taxon>
        <taxon>Acanthoscelides</taxon>
    </lineage>
</organism>
<keyword evidence="2" id="KW-1185">Reference proteome</keyword>
<gene>
    <name evidence="1" type="ORF">ACAOBT_LOCUS1681</name>
</gene>
<dbReference type="AlphaFoldDB" id="A0A9P0JT47"/>
<accession>A0A9P0JT47</accession>
<name>A0A9P0JT47_ACAOB</name>
<reference evidence="1" key="1">
    <citation type="submission" date="2022-03" db="EMBL/GenBank/DDBJ databases">
        <authorList>
            <person name="Sayadi A."/>
        </authorList>
    </citation>
    <scope>NUCLEOTIDE SEQUENCE</scope>
</reference>